<evidence type="ECO:0000256" key="2">
    <source>
        <dbReference type="ARBA" id="ARBA00022741"/>
    </source>
</evidence>
<dbReference type="Proteomes" id="UP000694388">
    <property type="component" value="Unplaced"/>
</dbReference>
<evidence type="ECO:0000313" key="7">
    <source>
        <dbReference type="Proteomes" id="UP000694388"/>
    </source>
</evidence>
<accession>A0A8C4N3A7</accession>
<evidence type="ECO:0000256" key="1">
    <source>
        <dbReference type="ARBA" id="ARBA00004123"/>
    </source>
</evidence>
<dbReference type="Gene3D" id="3.40.50.300">
    <property type="entry name" value="P-loop containing nucleotide triphosphate hydrolases"/>
    <property type="match status" value="1"/>
</dbReference>
<sequence length="183" mass="21487">MDEIGEWNSSDSEDLIRKITLFIPHYLSISNVVLPQPHVSSSCYRLLLFDSAMGKNLPQLWNQARLLFPQCFCWSLQEQLSLGSSAADYVEKLSQHFYKVLKPFWLRRLRRDVENQMPRRVEQVLRCQMSPFQRRLYEDLQVEPRAEQALRSRDVCCVLRLLVALCRVCEHPQLVHQASARSP</sequence>
<evidence type="ECO:0000313" key="6">
    <source>
        <dbReference type="Ensembl" id="ENSEBUP00000001756.1"/>
    </source>
</evidence>
<dbReference type="InterPro" id="IPR027417">
    <property type="entry name" value="P-loop_NTPase"/>
</dbReference>
<reference evidence="6" key="1">
    <citation type="submission" date="2025-08" db="UniProtKB">
        <authorList>
            <consortium name="Ensembl"/>
        </authorList>
    </citation>
    <scope>IDENTIFICATION</scope>
</reference>
<comment type="subcellular location">
    <subcellularLocation>
        <location evidence="1">Nucleus</location>
    </subcellularLocation>
</comment>
<dbReference type="Gene3D" id="3.40.50.10810">
    <property type="entry name" value="Tandem AAA-ATPase domain"/>
    <property type="match status" value="1"/>
</dbReference>
<dbReference type="Ensembl" id="ENSEBUT00000002090.1">
    <property type="protein sequence ID" value="ENSEBUP00000001756.1"/>
    <property type="gene ID" value="ENSEBUG00000001452.1"/>
</dbReference>
<dbReference type="AlphaFoldDB" id="A0A8C4N3A7"/>
<dbReference type="PANTHER" id="PTHR45685">
    <property type="entry name" value="HELICASE SRCAP-RELATED"/>
    <property type="match status" value="1"/>
</dbReference>
<dbReference type="InterPro" id="IPR038718">
    <property type="entry name" value="SNF2-like_sf"/>
</dbReference>
<dbReference type="InterPro" id="IPR050520">
    <property type="entry name" value="INO80/SWR1_helicase"/>
</dbReference>
<dbReference type="GO" id="GO:0003677">
    <property type="term" value="F:DNA binding"/>
    <property type="evidence" value="ECO:0007669"/>
    <property type="project" value="UniProtKB-KW"/>
</dbReference>
<keyword evidence="7" id="KW-1185">Reference proteome</keyword>
<dbReference type="GO" id="GO:0016887">
    <property type="term" value="F:ATP hydrolysis activity"/>
    <property type="evidence" value="ECO:0007669"/>
    <property type="project" value="TreeGrafter"/>
</dbReference>
<protein>
    <recommendedName>
        <fullName evidence="5">SNF2 N-terminal domain-containing protein</fullName>
    </recommendedName>
</protein>
<dbReference type="GO" id="GO:0006338">
    <property type="term" value="P:chromatin remodeling"/>
    <property type="evidence" value="ECO:0007669"/>
    <property type="project" value="TreeGrafter"/>
</dbReference>
<organism evidence="6 7">
    <name type="scientific">Eptatretus burgeri</name>
    <name type="common">Inshore hagfish</name>
    <dbReference type="NCBI Taxonomy" id="7764"/>
    <lineage>
        <taxon>Eukaryota</taxon>
        <taxon>Metazoa</taxon>
        <taxon>Chordata</taxon>
        <taxon>Craniata</taxon>
        <taxon>Vertebrata</taxon>
        <taxon>Cyclostomata</taxon>
        <taxon>Myxini</taxon>
        <taxon>Myxiniformes</taxon>
        <taxon>Myxinidae</taxon>
        <taxon>Eptatretinae</taxon>
        <taxon>Eptatretus</taxon>
    </lineage>
</organism>
<evidence type="ECO:0000256" key="3">
    <source>
        <dbReference type="ARBA" id="ARBA00022840"/>
    </source>
</evidence>
<evidence type="ECO:0000259" key="5">
    <source>
        <dbReference type="Pfam" id="PF00176"/>
    </source>
</evidence>
<feature type="domain" description="SNF2 N-terminal" evidence="5">
    <location>
        <begin position="44"/>
        <end position="174"/>
    </location>
</feature>
<evidence type="ECO:0000256" key="4">
    <source>
        <dbReference type="ARBA" id="ARBA00023125"/>
    </source>
</evidence>
<keyword evidence="2" id="KW-0547">Nucleotide-binding</keyword>
<dbReference type="Pfam" id="PF00176">
    <property type="entry name" value="SNF2-rel_dom"/>
    <property type="match status" value="1"/>
</dbReference>
<keyword evidence="3" id="KW-0067">ATP-binding</keyword>
<dbReference type="GO" id="GO:0042393">
    <property type="term" value="F:histone binding"/>
    <property type="evidence" value="ECO:0007669"/>
    <property type="project" value="TreeGrafter"/>
</dbReference>
<proteinExistence type="predicted"/>
<dbReference type="InterPro" id="IPR000330">
    <property type="entry name" value="SNF2_N"/>
</dbReference>
<dbReference type="GO" id="GO:0005524">
    <property type="term" value="F:ATP binding"/>
    <property type="evidence" value="ECO:0007669"/>
    <property type="project" value="UniProtKB-KW"/>
</dbReference>
<keyword evidence="4" id="KW-0238">DNA-binding</keyword>
<reference evidence="6" key="2">
    <citation type="submission" date="2025-09" db="UniProtKB">
        <authorList>
            <consortium name="Ensembl"/>
        </authorList>
    </citation>
    <scope>IDENTIFICATION</scope>
</reference>
<name>A0A8C4N3A7_EPTBU</name>
<dbReference type="GO" id="GO:0005634">
    <property type="term" value="C:nucleus"/>
    <property type="evidence" value="ECO:0007669"/>
    <property type="project" value="UniProtKB-SubCell"/>
</dbReference>